<feature type="compositionally biased region" description="Basic and acidic residues" evidence="1">
    <location>
        <begin position="219"/>
        <end position="234"/>
    </location>
</feature>
<feature type="compositionally biased region" description="Basic and acidic residues" evidence="1">
    <location>
        <begin position="243"/>
        <end position="263"/>
    </location>
</feature>
<feature type="compositionally biased region" description="Basic and acidic residues" evidence="1">
    <location>
        <begin position="185"/>
        <end position="194"/>
    </location>
</feature>
<reference evidence="2" key="1">
    <citation type="submission" date="2016-10" db="EMBL/GenBank/DDBJ databases">
        <title>Sequence of Gallionella enrichment culture.</title>
        <authorList>
            <person name="Poehlein A."/>
            <person name="Muehling M."/>
            <person name="Daniel R."/>
        </authorList>
    </citation>
    <scope>NUCLEOTIDE SEQUENCE</scope>
</reference>
<dbReference type="EMBL" id="MLJW01000230">
    <property type="protein sequence ID" value="OIQ92509.1"/>
    <property type="molecule type" value="Genomic_DNA"/>
</dbReference>
<feature type="region of interest" description="Disordered" evidence="1">
    <location>
        <begin position="185"/>
        <end position="263"/>
    </location>
</feature>
<evidence type="ECO:0000256" key="1">
    <source>
        <dbReference type="SAM" id="MobiDB-lite"/>
    </source>
</evidence>
<proteinExistence type="predicted"/>
<accession>A0A1J5RWL4</accession>
<evidence type="ECO:0000313" key="2">
    <source>
        <dbReference type="EMBL" id="OIQ92509.1"/>
    </source>
</evidence>
<sequence length="263" mass="30911">MRYGLIVLWMLVCSTTTALAQVSIGIGLPGVSIGINLPLYPELVLVPGYPVYYAPRLHTNFFFYDGMYWVYQQDNWYASTWYNGPWTLVGPEFVPLFILRIPVRYYRDPPVYFRGWRADAPPRWGEHWGREWEQQRSGWDKWNRRAAPAPAPLPAYQRHYSGNRYPRTEQQQTLRRQYYRYQPRDALVRPHYQEPARQGAPSRPEPRRVPPGQRGPAIPERRQQAPQGEIRREQQTPGSSRGKAAEQERDRARGDEQGQGRNR</sequence>
<organism evidence="2">
    <name type="scientific">mine drainage metagenome</name>
    <dbReference type="NCBI Taxonomy" id="410659"/>
    <lineage>
        <taxon>unclassified sequences</taxon>
        <taxon>metagenomes</taxon>
        <taxon>ecological metagenomes</taxon>
    </lineage>
</organism>
<dbReference type="AlphaFoldDB" id="A0A1J5RWL4"/>
<gene>
    <name evidence="2" type="ORF">GALL_255820</name>
</gene>
<comment type="caution">
    <text evidence="2">The sequence shown here is derived from an EMBL/GenBank/DDBJ whole genome shotgun (WGS) entry which is preliminary data.</text>
</comment>
<protein>
    <submittedName>
        <fullName evidence="2">Uncharacterized protein</fullName>
    </submittedName>
</protein>
<name>A0A1J5RWL4_9ZZZZ</name>
<feature type="region of interest" description="Disordered" evidence="1">
    <location>
        <begin position="149"/>
        <end position="172"/>
    </location>
</feature>